<sequence>MQKMSSRDRSDGVAIPMGLLRVARNDKIYTTP</sequence>
<dbReference type="EMBL" id="LBXN01000064">
    <property type="protein sequence ID" value="KKR31640.1"/>
    <property type="molecule type" value="Genomic_DNA"/>
</dbReference>
<reference evidence="1 2" key="1">
    <citation type="journal article" date="2015" name="Nature">
        <title>rRNA introns, odd ribosomes, and small enigmatic genomes across a large radiation of phyla.</title>
        <authorList>
            <person name="Brown C.T."/>
            <person name="Hug L.A."/>
            <person name="Thomas B.C."/>
            <person name="Sharon I."/>
            <person name="Castelle C.J."/>
            <person name="Singh A."/>
            <person name="Wilkins M.J."/>
            <person name="Williams K.H."/>
            <person name="Banfield J.F."/>
        </authorList>
    </citation>
    <scope>NUCLEOTIDE SEQUENCE [LARGE SCALE GENOMIC DNA]</scope>
</reference>
<accession>A0A0G0SA72</accession>
<evidence type="ECO:0000313" key="1">
    <source>
        <dbReference type="EMBL" id="KKR31640.1"/>
    </source>
</evidence>
<dbReference type="Proteomes" id="UP000034539">
    <property type="component" value="Unassembled WGS sequence"/>
</dbReference>
<proteinExistence type="predicted"/>
<gene>
    <name evidence="1" type="ORF">UT63_C0064G0022</name>
</gene>
<dbReference type="AlphaFoldDB" id="A0A0G0SA72"/>
<protein>
    <submittedName>
        <fullName evidence="1">Uncharacterized protein</fullName>
    </submittedName>
</protein>
<evidence type="ECO:0000313" key="2">
    <source>
        <dbReference type="Proteomes" id="UP000034539"/>
    </source>
</evidence>
<organism evidence="1 2">
    <name type="scientific">Candidatus Gottesmanbacteria bacterium GW2011_GWC2_39_8</name>
    <dbReference type="NCBI Taxonomy" id="1618450"/>
    <lineage>
        <taxon>Bacteria</taxon>
        <taxon>Candidatus Gottesmaniibacteriota</taxon>
    </lineage>
</organism>
<comment type="caution">
    <text evidence="1">The sequence shown here is derived from an EMBL/GenBank/DDBJ whole genome shotgun (WGS) entry which is preliminary data.</text>
</comment>
<name>A0A0G0SA72_9BACT</name>